<evidence type="ECO:0000313" key="1">
    <source>
        <dbReference type="EMBL" id="GES95449.1"/>
    </source>
</evidence>
<organism evidence="1 2">
    <name type="scientific">Rhizophagus clarus</name>
    <dbReference type="NCBI Taxonomy" id="94130"/>
    <lineage>
        <taxon>Eukaryota</taxon>
        <taxon>Fungi</taxon>
        <taxon>Fungi incertae sedis</taxon>
        <taxon>Mucoromycota</taxon>
        <taxon>Glomeromycotina</taxon>
        <taxon>Glomeromycetes</taxon>
        <taxon>Glomerales</taxon>
        <taxon>Glomeraceae</taxon>
        <taxon>Rhizophagus</taxon>
    </lineage>
</organism>
<dbReference type="AlphaFoldDB" id="A0A8H3R008"/>
<evidence type="ECO:0000313" key="2">
    <source>
        <dbReference type="Proteomes" id="UP000615446"/>
    </source>
</evidence>
<dbReference type="Proteomes" id="UP000615446">
    <property type="component" value="Unassembled WGS sequence"/>
</dbReference>
<proteinExistence type="predicted"/>
<dbReference type="EMBL" id="BLAL01000242">
    <property type="protein sequence ID" value="GES95449.1"/>
    <property type="molecule type" value="Genomic_DNA"/>
</dbReference>
<name>A0A8H3R008_9GLOM</name>
<reference evidence="1" key="1">
    <citation type="submission" date="2019-10" db="EMBL/GenBank/DDBJ databases">
        <title>Conservation and host-specific expression of non-tandemly repeated heterogenous ribosome RNA gene in arbuscular mycorrhizal fungi.</title>
        <authorList>
            <person name="Maeda T."/>
            <person name="Kobayashi Y."/>
            <person name="Nakagawa T."/>
            <person name="Ezawa T."/>
            <person name="Yamaguchi K."/>
            <person name="Bino T."/>
            <person name="Nishimoto Y."/>
            <person name="Shigenobu S."/>
            <person name="Kawaguchi M."/>
        </authorList>
    </citation>
    <scope>NUCLEOTIDE SEQUENCE</scope>
    <source>
        <strain evidence="1">HR1</strain>
    </source>
</reference>
<dbReference type="OrthoDB" id="2323217at2759"/>
<sequence length="462" mass="51853">MSRKKTALSILFRSYQNNGINKDSTEGHTTIKYLLSEEIKKIPGWSPNKYPGKNLNKNVYTYVKRHHKYIVNTNFLEKGEEITAKKTIREYLYQYLKTSDSNFKPTTDKAEMMADELSEELGALLAIADSEVDNSILFNFTKDPNIIAPIVGNRKVSPVCDDNTFIKMAKVGRDFRKEFGKKVPLSVTYPGIVDGKEYIIASVNLTEGTPVHNIPAEYKGFPLLVDYGAFKPSCNNRQFQKTLKPGISIGDAKIDNACTLCALFRVKNQDKDEYLLTVKHGVSDVDDSVIQPGKGTLDDHCACVKYSDLNIDDSEMLVDYAFCMIDKYCNSISNKACGTEVVINSVESILDHESEDQFIYVYKVGRESGHTKGRMIPVLEPVVITELFEKAKRANGLLVYSIDGKFGDHGDLGAPVYDETGALWGIYEATHEKYSDISIVIPIGTILESVYIKEQLEFKLIK</sequence>
<comment type="caution">
    <text evidence="1">The sequence shown here is derived from an EMBL/GenBank/DDBJ whole genome shotgun (WGS) entry which is preliminary data.</text>
</comment>
<protein>
    <submittedName>
        <fullName evidence="1">Uncharacterized protein</fullName>
    </submittedName>
</protein>
<gene>
    <name evidence="1" type="ORF">RCL2_002211700</name>
</gene>
<accession>A0A8H3R008</accession>